<feature type="transmembrane region" description="Helical" evidence="5">
    <location>
        <begin position="85"/>
        <end position="105"/>
    </location>
</feature>
<keyword evidence="8" id="KW-1185">Reference proteome</keyword>
<evidence type="ECO:0000313" key="7">
    <source>
        <dbReference type="EMBL" id="KAF7535910.1"/>
    </source>
</evidence>
<feature type="transmembrane region" description="Helical" evidence="5">
    <location>
        <begin position="117"/>
        <end position="135"/>
    </location>
</feature>
<evidence type="ECO:0000256" key="3">
    <source>
        <dbReference type="ARBA" id="ARBA00022989"/>
    </source>
</evidence>
<dbReference type="GO" id="GO:0016020">
    <property type="term" value="C:membrane"/>
    <property type="evidence" value="ECO:0007669"/>
    <property type="project" value="UniProtKB-SubCell"/>
</dbReference>
<keyword evidence="3 5" id="KW-1133">Transmembrane helix</keyword>
<feature type="transmembrane region" description="Helical" evidence="5">
    <location>
        <begin position="12"/>
        <end position="32"/>
    </location>
</feature>
<comment type="caution">
    <text evidence="7">The sequence shown here is derived from an EMBL/GenBank/DDBJ whole genome shotgun (WGS) entry which is preliminary data.</text>
</comment>
<evidence type="ECO:0000259" key="6">
    <source>
        <dbReference type="Pfam" id="PF01284"/>
    </source>
</evidence>
<dbReference type="EMBL" id="JAANBB010000694">
    <property type="protein sequence ID" value="KAF7535910.1"/>
    <property type="molecule type" value="Genomic_DNA"/>
</dbReference>
<gene>
    <name evidence="7" type="ORF">G7Z17_g13122</name>
</gene>
<dbReference type="InterPro" id="IPR008253">
    <property type="entry name" value="Marvel"/>
</dbReference>
<dbReference type="Pfam" id="PF01284">
    <property type="entry name" value="MARVEL"/>
    <property type="match status" value="1"/>
</dbReference>
<protein>
    <recommendedName>
        <fullName evidence="6">MARVEL domain-containing protein</fullName>
    </recommendedName>
</protein>
<evidence type="ECO:0000256" key="2">
    <source>
        <dbReference type="ARBA" id="ARBA00022692"/>
    </source>
</evidence>
<dbReference type="AlphaFoldDB" id="A0A9P5GWE2"/>
<keyword evidence="2 5" id="KW-0812">Transmembrane</keyword>
<evidence type="ECO:0000256" key="5">
    <source>
        <dbReference type="SAM" id="Phobius"/>
    </source>
</evidence>
<sequence>MANFAAVPILRVLQLAMALTSLGLSAKVVNYFMMGSRTASPTPFIFLIFTSIFSIFSLVYLVAVPRFAPRVSHPYASISVEMTNTAFYFAGFIALAVYMTNLTFCRGVVCAVGRADAVFAAAQFTVWIASTILMAKDLFMKSSRVPKDFNHEMSQA</sequence>
<evidence type="ECO:0000313" key="8">
    <source>
        <dbReference type="Proteomes" id="UP000722485"/>
    </source>
</evidence>
<keyword evidence="4 5" id="KW-0472">Membrane</keyword>
<evidence type="ECO:0000256" key="1">
    <source>
        <dbReference type="ARBA" id="ARBA00004141"/>
    </source>
</evidence>
<dbReference type="OrthoDB" id="2117453at2759"/>
<feature type="transmembrane region" description="Helical" evidence="5">
    <location>
        <begin position="44"/>
        <end position="65"/>
    </location>
</feature>
<feature type="domain" description="MARVEL" evidence="6">
    <location>
        <begin position="9"/>
        <end position="133"/>
    </location>
</feature>
<dbReference type="Proteomes" id="UP000722485">
    <property type="component" value="Unassembled WGS sequence"/>
</dbReference>
<evidence type="ECO:0000256" key="4">
    <source>
        <dbReference type="ARBA" id="ARBA00023136"/>
    </source>
</evidence>
<comment type="subcellular location">
    <subcellularLocation>
        <location evidence="1">Membrane</location>
        <topology evidence="1">Multi-pass membrane protein</topology>
    </subcellularLocation>
</comment>
<dbReference type="PANTHER" id="PTHR37451:SF5">
    <property type="entry name" value="MARVEL DOMAIN-CONTAINING PROTEIN"/>
    <property type="match status" value="1"/>
</dbReference>
<reference evidence="7" key="1">
    <citation type="submission" date="2020-03" db="EMBL/GenBank/DDBJ databases">
        <title>Draft Genome Sequence of Cylindrodendrum hubeiense.</title>
        <authorList>
            <person name="Buettner E."/>
            <person name="Kellner H."/>
        </authorList>
    </citation>
    <scope>NUCLEOTIDE SEQUENCE</scope>
    <source>
        <strain evidence="7">IHI 201604</strain>
    </source>
</reference>
<dbReference type="PANTHER" id="PTHR37451">
    <property type="entry name" value="MARVEL DOMAIN"/>
    <property type="match status" value="1"/>
</dbReference>
<accession>A0A9P5GWE2</accession>
<proteinExistence type="predicted"/>
<name>A0A9P5GWE2_9HYPO</name>
<organism evidence="7 8">
    <name type="scientific">Cylindrodendrum hubeiense</name>
    <dbReference type="NCBI Taxonomy" id="595255"/>
    <lineage>
        <taxon>Eukaryota</taxon>
        <taxon>Fungi</taxon>
        <taxon>Dikarya</taxon>
        <taxon>Ascomycota</taxon>
        <taxon>Pezizomycotina</taxon>
        <taxon>Sordariomycetes</taxon>
        <taxon>Hypocreomycetidae</taxon>
        <taxon>Hypocreales</taxon>
        <taxon>Nectriaceae</taxon>
        <taxon>Cylindrodendrum</taxon>
    </lineage>
</organism>